<dbReference type="PANTHER" id="PTHR19328:SF75">
    <property type="entry name" value="ALDOSE SUGAR DEHYDROGENASE YLII"/>
    <property type="match status" value="1"/>
</dbReference>
<name>A0A291M0V3_9RHOB</name>
<dbReference type="Pfam" id="PF07995">
    <property type="entry name" value="GSDH"/>
    <property type="match status" value="1"/>
</dbReference>
<proteinExistence type="predicted"/>
<dbReference type="PANTHER" id="PTHR19328">
    <property type="entry name" value="HEDGEHOG-INTERACTING PROTEIN"/>
    <property type="match status" value="1"/>
</dbReference>
<sequence>MTRAVTPRTAPIRTTTVRLTLPVATLLLGALPLAAQQYSFGPANADFKPGFEGQTRADAPMDDTQVTPVAETVVDGLVHPWGIAVLPDDSYLVTERAGRLRRITAEGDLSEPITGVPEVVAEGQGGMLDVALAPDFAESRVVYLTYAKPMGDGLSATAAARAVLSEDMTSLTELADIFVQDPPSPTTKHYGSRIVPDGDHVWITTGEHSSMAERDNAQQLDMSYGKVIRVTPEGDAPDDNPFVSDEAAIDTIYTLGHRNIQGAALDPETGKLWTLEHGPKGGDELNLIEPGLNYGWPVVSYGIRYSGDPVGSGKARAEGFAEPRYYWDPVIAPGGFTFYEGDMFAGWEGDVIAASLNPGGLVRLQMNGTNVTGEARYLGDLGRVRDIEIAPDGAILALTDKENGALIRITPEG</sequence>
<feature type="domain" description="Glucose/Sorbosone dehydrogenase" evidence="1">
    <location>
        <begin position="78"/>
        <end position="408"/>
    </location>
</feature>
<protein>
    <submittedName>
        <fullName evidence="2">Glucose dehydrogenase</fullName>
    </submittedName>
</protein>
<dbReference type="Proteomes" id="UP000219050">
    <property type="component" value="Chromosome"/>
</dbReference>
<dbReference type="InterPro" id="IPR011041">
    <property type="entry name" value="Quinoprot_gluc/sorb_DH_b-prop"/>
</dbReference>
<evidence type="ECO:0000259" key="1">
    <source>
        <dbReference type="Pfam" id="PF07995"/>
    </source>
</evidence>
<dbReference type="AlphaFoldDB" id="A0A291M0V3"/>
<dbReference type="InterPro" id="IPR011042">
    <property type="entry name" value="6-blade_b-propeller_TolB-like"/>
</dbReference>
<dbReference type="InterPro" id="IPR012938">
    <property type="entry name" value="Glc/Sorbosone_DH"/>
</dbReference>
<dbReference type="SUPFAM" id="SSF50952">
    <property type="entry name" value="Soluble quinoprotein glucose dehydrogenase"/>
    <property type="match status" value="1"/>
</dbReference>
<gene>
    <name evidence="2" type="ORF">CBW24_11660</name>
</gene>
<evidence type="ECO:0000313" key="3">
    <source>
        <dbReference type="Proteomes" id="UP000219050"/>
    </source>
</evidence>
<accession>A0A291M0V3</accession>
<reference evidence="2 3" key="1">
    <citation type="submission" date="2017-05" db="EMBL/GenBank/DDBJ databases">
        <title>Comparative genomic and metabolic analysis of manganese-oxidizing mechanisms in Celeribater manganoxidans DY25T: its adaption to the environment of polymetallic nodule.</title>
        <authorList>
            <person name="Wang X."/>
        </authorList>
    </citation>
    <scope>NUCLEOTIDE SEQUENCE [LARGE SCALE GENOMIC DNA]</scope>
    <source>
        <strain evidence="2 3">DY25</strain>
    </source>
</reference>
<organism evidence="2 3">
    <name type="scientific">Pacificitalea manganoxidans</name>
    <dbReference type="NCBI Taxonomy" id="1411902"/>
    <lineage>
        <taxon>Bacteria</taxon>
        <taxon>Pseudomonadati</taxon>
        <taxon>Pseudomonadota</taxon>
        <taxon>Alphaproteobacteria</taxon>
        <taxon>Rhodobacterales</taxon>
        <taxon>Paracoccaceae</taxon>
        <taxon>Pacificitalea</taxon>
    </lineage>
</organism>
<dbReference type="Gene3D" id="2.120.10.30">
    <property type="entry name" value="TolB, C-terminal domain"/>
    <property type="match status" value="1"/>
</dbReference>
<dbReference type="RefSeq" id="WP_097373690.1">
    <property type="nucleotide sequence ID" value="NZ_CP021404.1"/>
</dbReference>
<dbReference type="KEGG" id="cmag:CBW24_11660"/>
<keyword evidence="3" id="KW-1185">Reference proteome</keyword>
<evidence type="ECO:0000313" key="2">
    <source>
        <dbReference type="EMBL" id="ATI42596.1"/>
    </source>
</evidence>
<dbReference type="EMBL" id="CP021404">
    <property type="protein sequence ID" value="ATI42596.1"/>
    <property type="molecule type" value="Genomic_DNA"/>
</dbReference>
<dbReference type="OrthoDB" id="9770043at2"/>